<evidence type="ECO:0000256" key="7">
    <source>
        <dbReference type="RuleBase" id="RU365071"/>
    </source>
</evidence>
<accession>A0A6J0NWP7</accession>
<keyword evidence="6 7" id="KW-0539">Nucleus</keyword>
<protein>
    <recommendedName>
        <fullName evidence="7">Non-structural maintenance of chromosomes element 4</fullName>
    </recommendedName>
</protein>
<sequence>MRRNVKRESEASGEGRDVDESGRFRFVKKEKQRNKGGVEVDDSVPIDEPPTQQEEQGISDRRILRSQYLSLIHKITDSKDDLTRVDSDKFSRIFTEFETLHQKVQKPREQVADAEAFLDIANTIMSSLKSHSSSGVSPAEFVNALVNTFGQTSLGVDDGAPASMKWKDLGLAVCSTVLVSCGCSTMLGPMDTELKERKRAVYTKRTKPGEGVRPDEVDDTQSEEKTDTDKNMAIMFNILGQKKRVRLESLVLNRRSFAQTVENLFALSFLAKDGRVEIIVDKNGSHFALPRNAPAANLVMSGEVIYNHFVFRFDFKDWKLMSEMVPVGEELMPHRETDVASSYRPSASADFPQDSQTTPIRKLSRNRGLVVQEDSVVEDSPDVEGDGTRRRLKRRLA</sequence>
<keyword evidence="5 7" id="KW-0234">DNA repair</keyword>
<dbReference type="PANTHER" id="PTHR16140">
    <property type="entry name" value="NON-STRUCTURAL MAINTENANCE OF CHROMOSOMES ELEMENT 4"/>
    <property type="match status" value="1"/>
</dbReference>
<dbReference type="Pfam" id="PF08743">
    <property type="entry name" value="Nse4_C"/>
    <property type="match status" value="1"/>
</dbReference>
<dbReference type="GO" id="GO:0005634">
    <property type="term" value="C:nucleus"/>
    <property type="evidence" value="ECO:0007669"/>
    <property type="project" value="UniProtKB-SubCell"/>
</dbReference>
<evidence type="ECO:0000256" key="6">
    <source>
        <dbReference type="ARBA" id="ARBA00023242"/>
    </source>
</evidence>
<evidence type="ECO:0000256" key="8">
    <source>
        <dbReference type="SAM" id="MobiDB-lite"/>
    </source>
</evidence>
<reference evidence="11" key="2">
    <citation type="submission" date="2025-08" db="UniProtKB">
        <authorList>
            <consortium name="RefSeq"/>
        </authorList>
    </citation>
    <scope>IDENTIFICATION</scope>
    <source>
        <tissue evidence="11">Leaf</tissue>
    </source>
</reference>
<dbReference type="GeneID" id="108859291"/>
<dbReference type="KEGG" id="rsz:108859291"/>
<dbReference type="Proteomes" id="UP000504610">
    <property type="component" value="Chromosome 5"/>
</dbReference>
<evidence type="ECO:0000256" key="2">
    <source>
        <dbReference type="ARBA" id="ARBA00008997"/>
    </source>
</evidence>
<proteinExistence type="inferred from homology"/>
<dbReference type="InterPro" id="IPR014854">
    <property type="entry name" value="Nse4_C"/>
</dbReference>
<dbReference type="GO" id="GO:0006310">
    <property type="term" value="P:DNA recombination"/>
    <property type="evidence" value="ECO:0007669"/>
    <property type="project" value="UniProtKB-UniRule"/>
</dbReference>
<gene>
    <name evidence="11" type="primary">LOC108859291</name>
</gene>
<feature type="compositionally biased region" description="Basic and acidic residues" evidence="8">
    <location>
        <begin position="1"/>
        <end position="29"/>
    </location>
</feature>
<keyword evidence="3 7" id="KW-0227">DNA damage</keyword>
<dbReference type="PANTHER" id="PTHR16140:SF19">
    <property type="entry name" value="NON-STRUCTURAL MAINTENANCE OF CHROMOSOMES ELEMENT 4"/>
    <property type="match status" value="1"/>
</dbReference>
<keyword evidence="4 7" id="KW-0233">DNA recombination</keyword>
<feature type="compositionally biased region" description="Acidic residues" evidence="8">
    <location>
        <begin position="375"/>
        <end position="385"/>
    </location>
</feature>
<keyword evidence="10" id="KW-1185">Reference proteome</keyword>
<evidence type="ECO:0000259" key="9">
    <source>
        <dbReference type="Pfam" id="PF08743"/>
    </source>
</evidence>
<evidence type="ECO:0000256" key="1">
    <source>
        <dbReference type="ARBA" id="ARBA00004123"/>
    </source>
</evidence>
<dbReference type="GO" id="GO:0006281">
    <property type="term" value="P:DNA repair"/>
    <property type="evidence" value="ECO:0007669"/>
    <property type="project" value="UniProtKB-UniRule"/>
</dbReference>
<name>A0A6J0NWP7_RAPSA</name>
<comment type="function">
    <text evidence="7">Component of the SMC5-SMC6 complex, that promotes sister chromatid alignment after DNA damage and facilitates double-stranded DNA breaks (DSBs) repair via homologous recombination between sister chromatids.</text>
</comment>
<feature type="region of interest" description="Disordered" evidence="8">
    <location>
        <begin position="200"/>
        <end position="226"/>
    </location>
</feature>
<evidence type="ECO:0000313" key="10">
    <source>
        <dbReference type="Proteomes" id="UP000504610"/>
    </source>
</evidence>
<dbReference type="OrthoDB" id="361242at2759"/>
<evidence type="ECO:0000256" key="3">
    <source>
        <dbReference type="ARBA" id="ARBA00022763"/>
    </source>
</evidence>
<dbReference type="RefSeq" id="XP_018488681.2">
    <property type="nucleotide sequence ID" value="XM_018633179.2"/>
</dbReference>
<evidence type="ECO:0000313" key="11">
    <source>
        <dbReference type="RefSeq" id="XP_018488681.2"/>
    </source>
</evidence>
<organism evidence="10 11">
    <name type="scientific">Raphanus sativus</name>
    <name type="common">Radish</name>
    <name type="synonym">Raphanus raphanistrum var. sativus</name>
    <dbReference type="NCBI Taxonomy" id="3726"/>
    <lineage>
        <taxon>Eukaryota</taxon>
        <taxon>Viridiplantae</taxon>
        <taxon>Streptophyta</taxon>
        <taxon>Embryophyta</taxon>
        <taxon>Tracheophyta</taxon>
        <taxon>Spermatophyta</taxon>
        <taxon>Magnoliopsida</taxon>
        <taxon>eudicotyledons</taxon>
        <taxon>Gunneridae</taxon>
        <taxon>Pentapetalae</taxon>
        <taxon>rosids</taxon>
        <taxon>malvids</taxon>
        <taxon>Brassicales</taxon>
        <taxon>Brassicaceae</taxon>
        <taxon>Brassiceae</taxon>
        <taxon>Raphanus</taxon>
    </lineage>
</organism>
<dbReference type="GO" id="GO:0030915">
    <property type="term" value="C:Smc5-Smc6 complex"/>
    <property type="evidence" value="ECO:0007669"/>
    <property type="project" value="UniProtKB-UniRule"/>
</dbReference>
<dbReference type="InterPro" id="IPR027786">
    <property type="entry name" value="Nse4/EID"/>
</dbReference>
<comment type="similarity">
    <text evidence="2 7">Belongs to the NSE4 family.</text>
</comment>
<feature type="region of interest" description="Disordered" evidence="8">
    <location>
        <begin position="336"/>
        <end position="397"/>
    </location>
</feature>
<reference evidence="10" key="1">
    <citation type="journal article" date="2019" name="Database">
        <title>The radish genome database (RadishGD): an integrated information resource for radish genomics.</title>
        <authorList>
            <person name="Yu H.J."/>
            <person name="Baek S."/>
            <person name="Lee Y.J."/>
            <person name="Cho A."/>
            <person name="Mun J.H."/>
        </authorList>
    </citation>
    <scope>NUCLEOTIDE SEQUENCE [LARGE SCALE GENOMIC DNA]</scope>
    <source>
        <strain evidence="10">cv. WK10039</strain>
    </source>
</reference>
<feature type="region of interest" description="Disordered" evidence="8">
    <location>
        <begin position="1"/>
        <end position="59"/>
    </location>
</feature>
<feature type="domain" description="Non-structural maintenance of chromosome element 4 C-terminal" evidence="9">
    <location>
        <begin position="245"/>
        <end position="332"/>
    </location>
</feature>
<dbReference type="AlphaFoldDB" id="A0A6J0NWP7"/>
<comment type="subunit">
    <text evidence="7">Component of the SMC5-SMC6 complex.</text>
</comment>
<evidence type="ECO:0000256" key="5">
    <source>
        <dbReference type="ARBA" id="ARBA00023204"/>
    </source>
</evidence>
<comment type="subcellular location">
    <subcellularLocation>
        <location evidence="1 7">Nucleus</location>
    </subcellularLocation>
</comment>
<evidence type="ECO:0000256" key="4">
    <source>
        <dbReference type="ARBA" id="ARBA00023172"/>
    </source>
</evidence>